<keyword evidence="2" id="KW-0472">Membrane</keyword>
<protein>
    <submittedName>
        <fullName evidence="3">Uncharacterized protein</fullName>
    </submittedName>
</protein>
<feature type="compositionally biased region" description="Basic and acidic residues" evidence="1">
    <location>
        <begin position="221"/>
        <end position="234"/>
    </location>
</feature>
<gene>
    <name evidence="3" type="ORF">CAP_0987</name>
</gene>
<reference evidence="3 4" key="1">
    <citation type="submission" date="2013-05" db="EMBL/GenBank/DDBJ databases">
        <title>Genome assembly of Chondromyces apiculatus DSM 436.</title>
        <authorList>
            <person name="Sharma G."/>
            <person name="Khatri I."/>
            <person name="Kaur C."/>
            <person name="Mayilraj S."/>
            <person name="Subramanian S."/>
        </authorList>
    </citation>
    <scope>NUCLEOTIDE SEQUENCE [LARGE SCALE GENOMIC DNA]</scope>
    <source>
        <strain evidence="3 4">DSM 436</strain>
    </source>
</reference>
<evidence type="ECO:0000313" key="4">
    <source>
        <dbReference type="Proteomes" id="UP000019678"/>
    </source>
</evidence>
<dbReference type="OrthoDB" id="5509342at2"/>
<evidence type="ECO:0000256" key="1">
    <source>
        <dbReference type="SAM" id="MobiDB-lite"/>
    </source>
</evidence>
<comment type="caution">
    <text evidence="3">The sequence shown here is derived from an EMBL/GenBank/DDBJ whole genome shotgun (WGS) entry which is preliminary data.</text>
</comment>
<evidence type="ECO:0000256" key="2">
    <source>
        <dbReference type="SAM" id="Phobius"/>
    </source>
</evidence>
<name>A0A017SU41_9BACT</name>
<feature type="transmembrane region" description="Helical" evidence="2">
    <location>
        <begin position="79"/>
        <end position="101"/>
    </location>
</feature>
<feature type="transmembrane region" description="Helical" evidence="2">
    <location>
        <begin position="51"/>
        <end position="73"/>
    </location>
</feature>
<dbReference type="AlphaFoldDB" id="A0A017SU41"/>
<accession>A0A017SU41</accession>
<sequence>MCPHCGKNAPIVHRGLTATCTACGRARVPLSGKAVDLAGKPSKVGGTVAGVLGWVVLILGLSLALLFGLLLAWIFPATIAPWVVSLPIAFGSVATSLLLLLGGRKLREHGTAAERDARGQALFAVAQNRGGTVTARDAAGALSVSVEQADALLTDLAKTRPEEVGVEVSDQGEILYVFPGFMQRPRARVADGAGQGGQVRVGAPFGPEAEAEAEAEAQAVEESRQVGGRKEQGR</sequence>
<dbReference type="STRING" id="1192034.CAP_0987"/>
<dbReference type="EMBL" id="ASRX01000118">
    <property type="protein sequence ID" value="EYF00297.1"/>
    <property type="molecule type" value="Genomic_DNA"/>
</dbReference>
<dbReference type="Proteomes" id="UP000019678">
    <property type="component" value="Unassembled WGS sequence"/>
</dbReference>
<evidence type="ECO:0000313" key="3">
    <source>
        <dbReference type="EMBL" id="EYF00297.1"/>
    </source>
</evidence>
<feature type="region of interest" description="Disordered" evidence="1">
    <location>
        <begin position="191"/>
        <end position="234"/>
    </location>
</feature>
<organism evidence="3 4">
    <name type="scientific">Chondromyces apiculatus DSM 436</name>
    <dbReference type="NCBI Taxonomy" id="1192034"/>
    <lineage>
        <taxon>Bacteria</taxon>
        <taxon>Pseudomonadati</taxon>
        <taxon>Myxococcota</taxon>
        <taxon>Polyangia</taxon>
        <taxon>Polyangiales</taxon>
        <taxon>Polyangiaceae</taxon>
        <taxon>Chondromyces</taxon>
    </lineage>
</organism>
<keyword evidence="2" id="KW-1133">Transmembrane helix</keyword>
<proteinExistence type="predicted"/>
<keyword evidence="4" id="KW-1185">Reference proteome</keyword>
<keyword evidence="2" id="KW-0812">Transmembrane</keyword>